<dbReference type="RefSeq" id="XP_062765612.1">
    <property type="nucleotide sequence ID" value="XM_062905897.1"/>
</dbReference>
<dbReference type="GeneID" id="87925992"/>
<evidence type="ECO:0000313" key="2">
    <source>
        <dbReference type="Proteomes" id="UP001326199"/>
    </source>
</evidence>
<organism evidence="1 2">
    <name type="scientific">Podospora pseudopauciseta</name>
    <dbReference type="NCBI Taxonomy" id="2093780"/>
    <lineage>
        <taxon>Eukaryota</taxon>
        <taxon>Fungi</taxon>
        <taxon>Dikarya</taxon>
        <taxon>Ascomycota</taxon>
        <taxon>Pezizomycotina</taxon>
        <taxon>Sordariomycetes</taxon>
        <taxon>Sordariomycetidae</taxon>
        <taxon>Sordariales</taxon>
        <taxon>Podosporaceae</taxon>
        <taxon>Podospora</taxon>
    </lineage>
</organism>
<evidence type="ECO:0008006" key="3">
    <source>
        <dbReference type="Google" id="ProtNLM"/>
    </source>
</evidence>
<proteinExistence type="predicted"/>
<dbReference type="Proteomes" id="UP001326199">
    <property type="component" value="Unassembled WGS sequence"/>
</dbReference>
<name>A0ABR0HCP7_9PEZI</name>
<protein>
    <recommendedName>
        <fullName evidence="3">Protein-ribulosamine 3-kinase</fullName>
    </recommendedName>
</protein>
<sequence length="185" mass="21001">MPIAYRCHQRQHYPTDSFSIEQAPWTAQVLNNHPFPHALTDEPTSQPTAVIYTGNQWMQITMESAKNSSKSSNMKEILARLGGVFPMDEEVVLKPTGRIKALEPTGGQKEYFIKVAYGEQGRVMLNGEAMSSLMIYDLMPDFMPKPVGFGAYQQEQAAYFYLSEFVDMVRRPSRSFAEQELTCTK</sequence>
<comment type="caution">
    <text evidence="1">The sequence shown here is derived from an EMBL/GenBank/DDBJ whole genome shotgun (WGS) entry which is preliminary data.</text>
</comment>
<gene>
    <name evidence="1" type="ORF">QC763_0064630</name>
</gene>
<evidence type="ECO:0000313" key="1">
    <source>
        <dbReference type="EMBL" id="KAK4665646.1"/>
    </source>
</evidence>
<dbReference type="EMBL" id="JAFFHB010000005">
    <property type="protein sequence ID" value="KAK4665646.1"/>
    <property type="molecule type" value="Genomic_DNA"/>
</dbReference>
<reference evidence="1 2" key="1">
    <citation type="journal article" date="2023" name="bioRxiv">
        <title>High-quality genome assemblies of four members of thePodospora anserinaspecies complex.</title>
        <authorList>
            <person name="Ament-Velasquez S.L."/>
            <person name="Vogan A.A."/>
            <person name="Wallerman O."/>
            <person name="Hartmann F."/>
            <person name="Gautier V."/>
            <person name="Silar P."/>
            <person name="Giraud T."/>
            <person name="Johannesson H."/>
        </authorList>
    </citation>
    <scope>NUCLEOTIDE SEQUENCE [LARGE SCALE GENOMIC DNA]</scope>
    <source>
        <strain evidence="1 2">CBS 411.78</strain>
    </source>
</reference>
<accession>A0ABR0HCP7</accession>
<keyword evidence="2" id="KW-1185">Reference proteome</keyword>